<dbReference type="Proteomes" id="UP000699042">
    <property type="component" value="Unassembled WGS sequence"/>
</dbReference>
<gene>
    <name evidence="1" type="ORF">JMJ77_007036</name>
</gene>
<protein>
    <submittedName>
        <fullName evidence="1">Uncharacterized protein</fullName>
    </submittedName>
</protein>
<name>A0A9P7RBZ7_9PEZI</name>
<evidence type="ECO:0000313" key="2">
    <source>
        <dbReference type="Proteomes" id="UP000699042"/>
    </source>
</evidence>
<dbReference type="EMBL" id="JAESDN010000002">
    <property type="protein sequence ID" value="KAG7054558.1"/>
    <property type="molecule type" value="Genomic_DNA"/>
</dbReference>
<sequence length="41" mass="4545">METSSCKICHDRRGENDLILKLNLSNRADANNNPLVPVPVP</sequence>
<keyword evidence="2" id="KW-1185">Reference proteome</keyword>
<organism evidence="1 2">
    <name type="scientific">Colletotrichum scovillei</name>
    <dbReference type="NCBI Taxonomy" id="1209932"/>
    <lineage>
        <taxon>Eukaryota</taxon>
        <taxon>Fungi</taxon>
        <taxon>Dikarya</taxon>
        <taxon>Ascomycota</taxon>
        <taxon>Pezizomycotina</taxon>
        <taxon>Sordariomycetes</taxon>
        <taxon>Hypocreomycetidae</taxon>
        <taxon>Glomerellales</taxon>
        <taxon>Glomerellaceae</taxon>
        <taxon>Colletotrichum</taxon>
        <taxon>Colletotrichum acutatum species complex</taxon>
    </lineage>
</organism>
<dbReference type="AlphaFoldDB" id="A0A9P7RBZ7"/>
<accession>A0A9P7RBZ7</accession>
<evidence type="ECO:0000313" key="1">
    <source>
        <dbReference type="EMBL" id="KAG7054558.1"/>
    </source>
</evidence>
<proteinExistence type="predicted"/>
<comment type="caution">
    <text evidence="1">The sequence shown here is derived from an EMBL/GenBank/DDBJ whole genome shotgun (WGS) entry which is preliminary data.</text>
</comment>
<reference evidence="1" key="1">
    <citation type="submission" date="2021-05" db="EMBL/GenBank/DDBJ databases">
        <title>Comparative genomics of three Colletotrichum scovillei strains and genetic complementation revealed genes involved fungal growth and virulence on chili pepper.</title>
        <authorList>
            <person name="Hsieh D.-K."/>
            <person name="Chuang S.-C."/>
            <person name="Chen C.-Y."/>
            <person name="Chao Y.-T."/>
            <person name="Lu M.-Y.J."/>
            <person name="Lee M.-H."/>
            <person name="Shih M.-C."/>
        </authorList>
    </citation>
    <scope>NUCLEOTIDE SEQUENCE</scope>
    <source>
        <strain evidence="1">Coll-153</strain>
    </source>
</reference>
<feature type="non-terminal residue" evidence="1">
    <location>
        <position position="41"/>
    </location>
</feature>